<reference evidence="7 8" key="1">
    <citation type="submission" date="2024-01" db="EMBL/GenBank/DDBJ databases">
        <title>Genome assemblies of Stephania.</title>
        <authorList>
            <person name="Yang L."/>
        </authorList>
    </citation>
    <scope>NUCLEOTIDE SEQUENCE [LARGE SCALE GENOMIC DNA]</scope>
    <source>
        <strain evidence="7">QJT</strain>
        <tissue evidence="7">Leaf</tissue>
    </source>
</reference>
<gene>
    <name evidence="7" type="ORF">Sjap_015388</name>
</gene>
<dbReference type="InterPro" id="IPR044991">
    <property type="entry name" value="TET_plant"/>
</dbReference>
<dbReference type="GO" id="GO:0009734">
    <property type="term" value="P:auxin-activated signaling pathway"/>
    <property type="evidence" value="ECO:0007669"/>
    <property type="project" value="InterPro"/>
</dbReference>
<evidence type="ECO:0000256" key="6">
    <source>
        <dbReference type="SAM" id="Phobius"/>
    </source>
</evidence>
<feature type="transmembrane region" description="Helical" evidence="6">
    <location>
        <begin position="231"/>
        <end position="254"/>
    </location>
</feature>
<evidence type="ECO:0000256" key="5">
    <source>
        <dbReference type="ARBA" id="ARBA00023136"/>
    </source>
</evidence>
<dbReference type="GO" id="GO:0016020">
    <property type="term" value="C:membrane"/>
    <property type="evidence" value="ECO:0007669"/>
    <property type="project" value="UniProtKB-SubCell"/>
</dbReference>
<evidence type="ECO:0008006" key="9">
    <source>
        <dbReference type="Google" id="ProtNLM"/>
    </source>
</evidence>
<keyword evidence="5 6" id="KW-0472">Membrane</keyword>
<proteinExistence type="inferred from homology"/>
<name>A0AAP0NTY1_9MAGN</name>
<evidence type="ECO:0000256" key="1">
    <source>
        <dbReference type="ARBA" id="ARBA00004141"/>
    </source>
</evidence>
<dbReference type="Proteomes" id="UP001417504">
    <property type="component" value="Unassembled WGS sequence"/>
</dbReference>
<evidence type="ECO:0000313" key="7">
    <source>
        <dbReference type="EMBL" id="KAK9116441.1"/>
    </source>
</evidence>
<dbReference type="EMBL" id="JBBNAE010000006">
    <property type="protein sequence ID" value="KAK9116441.1"/>
    <property type="molecule type" value="Genomic_DNA"/>
</dbReference>
<dbReference type="InterPro" id="IPR018499">
    <property type="entry name" value="Tetraspanin/Peripherin"/>
</dbReference>
<accession>A0AAP0NTY1</accession>
<feature type="transmembrane region" description="Helical" evidence="6">
    <location>
        <begin position="68"/>
        <end position="96"/>
    </location>
</feature>
<dbReference type="AlphaFoldDB" id="A0AAP0NTY1"/>
<evidence type="ECO:0000256" key="4">
    <source>
        <dbReference type="ARBA" id="ARBA00022989"/>
    </source>
</evidence>
<comment type="subcellular location">
    <subcellularLocation>
        <location evidence="1">Membrane</location>
        <topology evidence="1">Multi-pass membrane protein</topology>
    </subcellularLocation>
</comment>
<sequence>MVRVSNTVVAAFNTATLLISFTIIGASVYFHMHHRSECVKALEAPLLAFGVFLLFVSLLGLIGSCCNVYFFFCLYLFVMILMLIGIVAFALFALAVTNKGVGHAVSGAGYKEYRLGDFSNWLKNHFVNEDNWGKIRTCLVDVQVCSLTAGNMTAEQFFKKKLSPIESGCCKPPTSCGFTYKNGTTWTVPQTGSASTDTDCMTWSNKQKTLCYDCNSCKAGVLANLKENWRLYIYISAVVIAIIVFIFFISKAAFR</sequence>
<dbReference type="PANTHER" id="PTHR32191">
    <property type="entry name" value="TETRASPANIN-8-RELATED"/>
    <property type="match status" value="1"/>
</dbReference>
<feature type="transmembrane region" description="Helical" evidence="6">
    <location>
        <begin position="44"/>
        <end position="62"/>
    </location>
</feature>
<protein>
    <recommendedName>
        <fullName evidence="9">Tetraspanin</fullName>
    </recommendedName>
</protein>
<keyword evidence="4 6" id="KW-1133">Transmembrane helix</keyword>
<dbReference type="Pfam" id="PF00335">
    <property type="entry name" value="Tetraspanin"/>
    <property type="match status" value="1"/>
</dbReference>
<feature type="transmembrane region" description="Helical" evidence="6">
    <location>
        <begin position="12"/>
        <end position="32"/>
    </location>
</feature>
<comment type="similarity">
    <text evidence="2">Belongs to the tetraspanin (TM4SF) family.</text>
</comment>
<keyword evidence="8" id="KW-1185">Reference proteome</keyword>
<evidence type="ECO:0000313" key="8">
    <source>
        <dbReference type="Proteomes" id="UP001417504"/>
    </source>
</evidence>
<evidence type="ECO:0000256" key="2">
    <source>
        <dbReference type="ARBA" id="ARBA00006840"/>
    </source>
</evidence>
<keyword evidence="3 6" id="KW-0812">Transmembrane</keyword>
<evidence type="ECO:0000256" key="3">
    <source>
        <dbReference type="ARBA" id="ARBA00022692"/>
    </source>
</evidence>
<organism evidence="7 8">
    <name type="scientific">Stephania japonica</name>
    <dbReference type="NCBI Taxonomy" id="461633"/>
    <lineage>
        <taxon>Eukaryota</taxon>
        <taxon>Viridiplantae</taxon>
        <taxon>Streptophyta</taxon>
        <taxon>Embryophyta</taxon>
        <taxon>Tracheophyta</taxon>
        <taxon>Spermatophyta</taxon>
        <taxon>Magnoliopsida</taxon>
        <taxon>Ranunculales</taxon>
        <taxon>Menispermaceae</taxon>
        <taxon>Menispermoideae</taxon>
        <taxon>Cissampelideae</taxon>
        <taxon>Stephania</taxon>
    </lineage>
</organism>
<comment type="caution">
    <text evidence="7">The sequence shown here is derived from an EMBL/GenBank/DDBJ whole genome shotgun (WGS) entry which is preliminary data.</text>
</comment>